<evidence type="ECO:0000256" key="3">
    <source>
        <dbReference type="ARBA" id="ARBA00023125"/>
    </source>
</evidence>
<name>A2SEW1_METPP</name>
<evidence type="ECO:0000256" key="2">
    <source>
        <dbReference type="ARBA" id="ARBA00023015"/>
    </source>
</evidence>
<dbReference type="SUPFAM" id="SSF46689">
    <property type="entry name" value="Homeodomain-like"/>
    <property type="match status" value="1"/>
</dbReference>
<dbReference type="KEGG" id="mpt:Mpe_A1139"/>
<feature type="region of interest" description="Disordered" evidence="6">
    <location>
        <begin position="1"/>
        <end position="23"/>
    </location>
</feature>
<dbReference type="PROSITE" id="PS50977">
    <property type="entry name" value="HTH_TETR_2"/>
    <property type="match status" value="1"/>
</dbReference>
<gene>
    <name evidence="8" type="ordered locus">Mpe_A1139</name>
</gene>
<dbReference type="PANTHER" id="PTHR30055">
    <property type="entry name" value="HTH-TYPE TRANSCRIPTIONAL REGULATOR RUTR"/>
    <property type="match status" value="1"/>
</dbReference>
<dbReference type="Gene3D" id="1.10.357.10">
    <property type="entry name" value="Tetracycline Repressor, domain 2"/>
    <property type="match status" value="1"/>
</dbReference>
<dbReference type="EMBL" id="CP000555">
    <property type="protein sequence ID" value="ABM94100.1"/>
    <property type="molecule type" value="Genomic_DNA"/>
</dbReference>
<dbReference type="RefSeq" id="WP_011828737.1">
    <property type="nucleotide sequence ID" value="NC_008825.1"/>
</dbReference>
<proteinExistence type="predicted"/>
<organism evidence="8 9">
    <name type="scientific">Methylibium petroleiphilum (strain ATCC BAA-1232 / LMG 22953 / PM1)</name>
    <dbReference type="NCBI Taxonomy" id="420662"/>
    <lineage>
        <taxon>Bacteria</taxon>
        <taxon>Pseudomonadati</taxon>
        <taxon>Pseudomonadota</taxon>
        <taxon>Betaproteobacteria</taxon>
        <taxon>Burkholderiales</taxon>
        <taxon>Sphaerotilaceae</taxon>
        <taxon>Methylibium</taxon>
    </lineage>
</organism>
<protein>
    <submittedName>
        <fullName evidence="8">Transcriptional regulator, TetR family</fullName>
    </submittedName>
</protein>
<evidence type="ECO:0000256" key="4">
    <source>
        <dbReference type="ARBA" id="ARBA00023163"/>
    </source>
</evidence>
<keyword evidence="2" id="KW-0805">Transcription regulation</keyword>
<dbReference type="eggNOG" id="COG1309">
    <property type="taxonomic scope" value="Bacteria"/>
</dbReference>
<keyword evidence="9" id="KW-1185">Reference proteome</keyword>
<dbReference type="Pfam" id="PF00440">
    <property type="entry name" value="TetR_N"/>
    <property type="match status" value="1"/>
</dbReference>
<keyword evidence="1" id="KW-0678">Repressor</keyword>
<evidence type="ECO:0000259" key="7">
    <source>
        <dbReference type="PROSITE" id="PS50977"/>
    </source>
</evidence>
<dbReference type="AlphaFoldDB" id="A2SEW1"/>
<reference evidence="8 9" key="1">
    <citation type="journal article" date="2007" name="J. Bacteriol.">
        <title>Whole-genome analysis of the methyl tert-butyl ether-degrading beta-proteobacterium Methylibium petroleiphilum PM1.</title>
        <authorList>
            <person name="Kane S.R."/>
            <person name="Chakicherla A.Y."/>
            <person name="Chain P.S.G."/>
            <person name="Schmidt R."/>
            <person name="Shin M.W."/>
            <person name="Legler T.C."/>
            <person name="Scow K.M."/>
            <person name="Larimer F.W."/>
            <person name="Lucas S.M."/>
            <person name="Richardson P.M."/>
            <person name="Hristova K.R."/>
        </authorList>
    </citation>
    <scope>NUCLEOTIDE SEQUENCE [LARGE SCALE GENOMIC DNA]</scope>
    <source>
        <strain evidence="9">ATCC BAA-1232 / LMG 22953 / PM1</strain>
    </source>
</reference>
<accession>A2SEW1</accession>
<dbReference type="InterPro" id="IPR050109">
    <property type="entry name" value="HTH-type_TetR-like_transc_reg"/>
</dbReference>
<sequence length="220" mass="22609">MSDWLDPLLTRTDDPVSGGAPAGRDKRTLIVEAALDVLLTDGIGKLSMRRVAREAGVALGLAHYYFASKGELIAALVGASAHRLHAEGPPETGDAAGPGAWLGRAEGLVTADRVRLSADIDSAALRDPVVAEAAAQRHRDAESEMGRQLAAITATAAVELGDLPSLSAVLAAALDGLAVRALIDPSFDLPAAHAALQHLLQARLASQAGAAPRRRTAATS</sequence>
<keyword evidence="3 5" id="KW-0238">DNA-binding</keyword>
<evidence type="ECO:0000256" key="1">
    <source>
        <dbReference type="ARBA" id="ARBA00022491"/>
    </source>
</evidence>
<dbReference type="PROSITE" id="PS01081">
    <property type="entry name" value="HTH_TETR_1"/>
    <property type="match status" value="1"/>
</dbReference>
<dbReference type="HOGENOM" id="CLU_069356_15_11_4"/>
<dbReference type="GO" id="GO:0000976">
    <property type="term" value="F:transcription cis-regulatory region binding"/>
    <property type="evidence" value="ECO:0007669"/>
    <property type="project" value="TreeGrafter"/>
</dbReference>
<feature type="domain" description="HTH tetR-type" evidence="7">
    <location>
        <begin position="24"/>
        <end position="84"/>
    </location>
</feature>
<dbReference type="PANTHER" id="PTHR30055:SF234">
    <property type="entry name" value="HTH-TYPE TRANSCRIPTIONAL REGULATOR BETI"/>
    <property type="match status" value="1"/>
</dbReference>
<dbReference type="GO" id="GO:0003700">
    <property type="term" value="F:DNA-binding transcription factor activity"/>
    <property type="evidence" value="ECO:0007669"/>
    <property type="project" value="TreeGrafter"/>
</dbReference>
<evidence type="ECO:0000313" key="8">
    <source>
        <dbReference type="EMBL" id="ABM94100.1"/>
    </source>
</evidence>
<dbReference type="InterPro" id="IPR023772">
    <property type="entry name" value="DNA-bd_HTH_TetR-type_CS"/>
</dbReference>
<dbReference type="PRINTS" id="PR00455">
    <property type="entry name" value="HTHTETR"/>
</dbReference>
<dbReference type="Proteomes" id="UP000000366">
    <property type="component" value="Chromosome"/>
</dbReference>
<evidence type="ECO:0000256" key="6">
    <source>
        <dbReference type="SAM" id="MobiDB-lite"/>
    </source>
</evidence>
<dbReference type="InterPro" id="IPR001647">
    <property type="entry name" value="HTH_TetR"/>
</dbReference>
<evidence type="ECO:0000313" key="9">
    <source>
        <dbReference type="Proteomes" id="UP000000366"/>
    </source>
</evidence>
<feature type="DNA-binding region" description="H-T-H motif" evidence="5">
    <location>
        <begin position="47"/>
        <end position="66"/>
    </location>
</feature>
<keyword evidence="4" id="KW-0804">Transcription</keyword>
<evidence type="ECO:0000256" key="5">
    <source>
        <dbReference type="PROSITE-ProRule" id="PRU00335"/>
    </source>
</evidence>
<dbReference type="InterPro" id="IPR009057">
    <property type="entry name" value="Homeodomain-like_sf"/>
</dbReference>